<dbReference type="InterPro" id="IPR029325">
    <property type="entry name" value="ITPR-bd"/>
</dbReference>
<dbReference type="AlphaFoldDB" id="A0A8S3PU80"/>
<dbReference type="EMBL" id="CAJPWZ010000144">
    <property type="protein sequence ID" value="CAG2186781.1"/>
    <property type="molecule type" value="Genomic_DNA"/>
</dbReference>
<evidence type="ECO:0000259" key="2">
    <source>
        <dbReference type="SMART" id="SM01257"/>
    </source>
</evidence>
<comment type="caution">
    <text evidence="3">The sequence shown here is derived from an EMBL/GenBank/DDBJ whole genome shotgun (WGS) entry which is preliminary data.</text>
</comment>
<evidence type="ECO:0000256" key="1">
    <source>
        <dbReference type="SAM" id="MobiDB-lite"/>
    </source>
</evidence>
<sequence>MCSCIVSKKTETSQLEVPVDKKLKWLLGNLEQHSFGSDLSQNTATSNSSDISVDMLLNERSNDPEEILTNLGFGEGEEGNNPNVRIPGRFKADQSGAEGVSITEFLGDNPELSQLLQAISDQQEGGGENLELNTKDMDAMMAAGQGKLSPLYYLTFQALCLLFDSVPLHYIDFKRLAELLEYTEHNLEKSKFVFSSLLTKLESSSPKEKKMDTDKPRSLKKYCKFSKKSKSEKFPIKVRDIPDVLVESNRVTSPTEEIKVQMEGSSSRLQRPNTEDSKVPIKGSSFLQRPNTLQINTEPQMIELASFRSLSSEETPSPTIFRKCKLSSNESLV</sequence>
<dbReference type="PANTHER" id="PTHR17469">
    <property type="entry name" value="SPERM SPECIFIC ANTIGEN 2-RELATED"/>
    <property type="match status" value="1"/>
</dbReference>
<proteinExistence type="predicted"/>
<accession>A0A8S3PU80</accession>
<feature type="compositionally biased region" description="Polar residues" evidence="1">
    <location>
        <begin position="263"/>
        <end position="272"/>
    </location>
</feature>
<feature type="region of interest" description="Disordered" evidence="1">
    <location>
        <begin position="255"/>
        <end position="284"/>
    </location>
</feature>
<dbReference type="InterPro" id="IPR043444">
    <property type="entry name" value="TESPA1-like"/>
</dbReference>
<dbReference type="SMART" id="SM01257">
    <property type="entry name" value="KRAP_IP3R_bind"/>
    <property type="match status" value="1"/>
</dbReference>
<evidence type="ECO:0000313" key="3">
    <source>
        <dbReference type="EMBL" id="CAG2186781.1"/>
    </source>
</evidence>
<reference evidence="3" key="1">
    <citation type="submission" date="2021-03" db="EMBL/GenBank/DDBJ databases">
        <authorList>
            <person name="Bekaert M."/>
        </authorList>
    </citation>
    <scope>NUCLEOTIDE SEQUENCE</scope>
</reference>
<dbReference type="OrthoDB" id="10035684at2759"/>
<evidence type="ECO:0000313" key="4">
    <source>
        <dbReference type="Proteomes" id="UP000683360"/>
    </source>
</evidence>
<dbReference type="Proteomes" id="UP000683360">
    <property type="component" value="Unassembled WGS sequence"/>
</dbReference>
<name>A0A8S3PU80_MYTED</name>
<keyword evidence="4" id="KW-1185">Reference proteome</keyword>
<dbReference type="GO" id="GO:0005102">
    <property type="term" value="F:signaling receptor binding"/>
    <property type="evidence" value="ECO:0007669"/>
    <property type="project" value="InterPro"/>
</dbReference>
<feature type="domain" description="ITPR-interacting" evidence="2">
    <location>
        <begin position="31"/>
        <end position="152"/>
    </location>
</feature>
<gene>
    <name evidence="3" type="ORF">MEDL_2280</name>
</gene>
<dbReference type="Pfam" id="PF14722">
    <property type="entry name" value="KRAP_IP3R_bind"/>
    <property type="match status" value="1"/>
</dbReference>
<dbReference type="PANTHER" id="PTHR17469:SF15">
    <property type="entry name" value="ITPR-INTERACTING DOMAIN-CONTAINING PROTEIN"/>
    <property type="match status" value="1"/>
</dbReference>
<protein>
    <recommendedName>
        <fullName evidence="2">ITPR-interacting domain-containing protein</fullName>
    </recommendedName>
</protein>
<organism evidence="3 4">
    <name type="scientific">Mytilus edulis</name>
    <name type="common">Blue mussel</name>
    <dbReference type="NCBI Taxonomy" id="6550"/>
    <lineage>
        <taxon>Eukaryota</taxon>
        <taxon>Metazoa</taxon>
        <taxon>Spiralia</taxon>
        <taxon>Lophotrochozoa</taxon>
        <taxon>Mollusca</taxon>
        <taxon>Bivalvia</taxon>
        <taxon>Autobranchia</taxon>
        <taxon>Pteriomorphia</taxon>
        <taxon>Mytilida</taxon>
        <taxon>Mytiloidea</taxon>
        <taxon>Mytilidae</taxon>
        <taxon>Mytilinae</taxon>
        <taxon>Mytilus</taxon>
    </lineage>
</organism>